<evidence type="ECO:0000313" key="2">
    <source>
        <dbReference type="EMBL" id="TLS49530.1"/>
    </source>
</evidence>
<comment type="caution">
    <text evidence="2">The sequence shown here is derived from an EMBL/GenBank/DDBJ whole genome shotgun (WGS) entry which is preliminary data.</text>
</comment>
<evidence type="ECO:0000313" key="3">
    <source>
        <dbReference type="Proteomes" id="UP000309676"/>
    </source>
</evidence>
<keyword evidence="3" id="KW-1185">Reference proteome</keyword>
<dbReference type="InterPro" id="IPR006059">
    <property type="entry name" value="SBP"/>
</dbReference>
<dbReference type="SUPFAM" id="SSF53850">
    <property type="entry name" value="Periplasmic binding protein-like II"/>
    <property type="match status" value="1"/>
</dbReference>
<dbReference type="RefSeq" id="WP_138196973.1">
    <property type="nucleotide sequence ID" value="NZ_VCIW01000020.1"/>
</dbReference>
<dbReference type="InterPro" id="IPR050490">
    <property type="entry name" value="Bact_solute-bd_prot1"/>
</dbReference>
<dbReference type="PANTHER" id="PTHR43649:SF12">
    <property type="entry name" value="DIACETYLCHITOBIOSE BINDING PROTEIN DASA"/>
    <property type="match status" value="1"/>
</dbReference>
<dbReference type="PROSITE" id="PS51257">
    <property type="entry name" value="PROKAR_LIPOPROTEIN"/>
    <property type="match status" value="1"/>
</dbReference>
<accession>A0A5R9G5Z5</accession>
<proteinExistence type="predicted"/>
<name>A0A5R9G5Z5_9BACL</name>
<dbReference type="Gene3D" id="3.40.190.10">
    <property type="entry name" value="Periplasmic binding protein-like II"/>
    <property type="match status" value="1"/>
</dbReference>
<dbReference type="OrthoDB" id="9808332at2"/>
<dbReference type="Proteomes" id="UP000309676">
    <property type="component" value="Unassembled WGS sequence"/>
</dbReference>
<dbReference type="AlphaFoldDB" id="A0A5R9G5Z5"/>
<keyword evidence="1" id="KW-0732">Signal</keyword>
<feature type="chain" id="PRO_5038496289" evidence="1">
    <location>
        <begin position="20"/>
        <end position="437"/>
    </location>
</feature>
<evidence type="ECO:0000256" key="1">
    <source>
        <dbReference type="SAM" id="SignalP"/>
    </source>
</evidence>
<organism evidence="2 3">
    <name type="scientific">Paenibacillus antri</name>
    <dbReference type="NCBI Taxonomy" id="2582848"/>
    <lineage>
        <taxon>Bacteria</taxon>
        <taxon>Bacillati</taxon>
        <taxon>Bacillota</taxon>
        <taxon>Bacilli</taxon>
        <taxon>Bacillales</taxon>
        <taxon>Paenibacillaceae</taxon>
        <taxon>Paenibacillus</taxon>
    </lineage>
</organism>
<protein>
    <submittedName>
        <fullName evidence="2">Sugar ABC transporter substrate-binding protein</fullName>
    </submittedName>
</protein>
<feature type="signal peptide" evidence="1">
    <location>
        <begin position="1"/>
        <end position="19"/>
    </location>
</feature>
<gene>
    <name evidence="2" type="ORF">FE782_24370</name>
</gene>
<reference evidence="2 3" key="1">
    <citation type="submission" date="2019-05" db="EMBL/GenBank/DDBJ databases">
        <authorList>
            <person name="Narsing Rao M.P."/>
            <person name="Li W.J."/>
        </authorList>
    </citation>
    <scope>NUCLEOTIDE SEQUENCE [LARGE SCALE GENOMIC DNA]</scope>
    <source>
        <strain evidence="2 3">SYSU_K30003</strain>
    </source>
</reference>
<dbReference type="EMBL" id="VCIW01000020">
    <property type="protein sequence ID" value="TLS49530.1"/>
    <property type="molecule type" value="Genomic_DNA"/>
</dbReference>
<sequence>MKALRATGRKLLLAWTALAALASCAPGKKMDDPELSALLRSSGAEETGEDKTVLTLWSFHQAKEFEFWQWLGERYEAEFPDIDIKVEYISSDIYFSGTRLLAPFASGHGPDVFFVSSATIRRFADASLLYPLTGRLAPDVRADFDPAALLSASLDGELLAIPFETELLGLYYNKNMFAKAGLAPPRTWEETKAAAEALTTKGTSGLTIETFGNVYQNFSWLPFLWQTGADVLSGDGRSSGFDEDGALRTYSYFSDLRSRGLLNMNPSRPTTDIAIIANGETAMQVSGSWNVRLLETEYADAPIGVVPLPYPEGGARTTIAGGWKIAANRAGAHADEAAKFILWAFAGDPDIPLKWSSEAKFAYSPRRSVMEAGERFYNQGLRAEFTKRIFGTERQEPQYPERINQIYSESLQRLLKGDEEASVIVRDTHRRLEEALR</sequence>
<dbReference type="PANTHER" id="PTHR43649">
    <property type="entry name" value="ARABINOSE-BINDING PROTEIN-RELATED"/>
    <property type="match status" value="1"/>
</dbReference>
<dbReference type="Pfam" id="PF01547">
    <property type="entry name" value="SBP_bac_1"/>
    <property type="match status" value="1"/>
</dbReference>
<dbReference type="CDD" id="cd13585">
    <property type="entry name" value="PBP2_TMBP_like"/>
    <property type="match status" value="1"/>
</dbReference>